<dbReference type="PROSITE" id="PS00041">
    <property type="entry name" value="HTH_ARAC_FAMILY_1"/>
    <property type="match status" value="1"/>
</dbReference>
<keyword evidence="2" id="KW-0238">DNA-binding</keyword>
<keyword evidence="3" id="KW-0804">Transcription</keyword>
<dbReference type="InterPro" id="IPR018062">
    <property type="entry name" value="HTH_AraC-typ_CS"/>
</dbReference>
<dbReference type="PANTHER" id="PTHR43130:SF11">
    <property type="entry name" value="TRANSCRIPTIONAL REGULATORY PROTEIN"/>
    <property type="match status" value="1"/>
</dbReference>
<accession>A0ABY8GAR9</accession>
<dbReference type="PROSITE" id="PS01124">
    <property type="entry name" value="HTH_ARAC_FAMILY_2"/>
    <property type="match status" value="1"/>
</dbReference>
<dbReference type="InterPro" id="IPR018060">
    <property type="entry name" value="HTH_AraC"/>
</dbReference>
<name>A0ABY8GAR9_9GAMM</name>
<dbReference type="InterPro" id="IPR052158">
    <property type="entry name" value="INH-QAR"/>
</dbReference>
<sequence>MRIAIIAIEGSLLSAVAGLADMFWITNQTALSSPRHVATQPNTRFETIITTADGNPVNDAQGRKIQPDCAFAQAGNPDYVLMTGMALGHDRLPLNEDAIRHAADWVRQQYEQGAYVGGACAGSLVLGEAGLLDGRACTTTWWLYHTLRQRYPKAKAVWGKSLEEQDRILTSGGPLSWAALALHIVKRVAGPELAKLTADMAVADSQPLSQQLYAPPGFISTQHPLLLRAEEIIRYRHPAITAEQLAAQLNTTPRTLQRKITALTGESPKAFITRVRIESACVLLASPVCHIRKVAAACGYTEDSAFRKAFLHVMGMTPTHYRRWISDRNAASGSS</sequence>
<evidence type="ECO:0000256" key="2">
    <source>
        <dbReference type="ARBA" id="ARBA00023125"/>
    </source>
</evidence>
<protein>
    <submittedName>
        <fullName evidence="5">Helix-turn-helix domain-containing protein</fullName>
    </submittedName>
</protein>
<organism evidence="5 6">
    <name type="scientific">Dickeya lacustris</name>
    <dbReference type="NCBI Taxonomy" id="2259638"/>
    <lineage>
        <taxon>Bacteria</taxon>
        <taxon>Pseudomonadati</taxon>
        <taxon>Pseudomonadota</taxon>
        <taxon>Gammaproteobacteria</taxon>
        <taxon>Enterobacterales</taxon>
        <taxon>Pectobacteriaceae</taxon>
        <taxon>Dickeya</taxon>
    </lineage>
</organism>
<keyword evidence="1" id="KW-0805">Transcription regulation</keyword>
<evidence type="ECO:0000313" key="6">
    <source>
        <dbReference type="Proteomes" id="UP001219630"/>
    </source>
</evidence>
<dbReference type="Gene3D" id="1.10.10.60">
    <property type="entry name" value="Homeodomain-like"/>
    <property type="match status" value="1"/>
</dbReference>
<dbReference type="InterPro" id="IPR029062">
    <property type="entry name" value="Class_I_gatase-like"/>
</dbReference>
<dbReference type="InterPro" id="IPR009057">
    <property type="entry name" value="Homeodomain-like_sf"/>
</dbReference>
<feature type="domain" description="HTH araC/xylS-type" evidence="4">
    <location>
        <begin position="223"/>
        <end position="324"/>
    </location>
</feature>
<gene>
    <name evidence="5" type="ORF">O1Q98_07360</name>
</gene>
<dbReference type="RefSeq" id="WP_125258455.1">
    <property type="nucleotide sequence ID" value="NZ_CP114280.1"/>
</dbReference>
<dbReference type="SUPFAM" id="SSF52317">
    <property type="entry name" value="Class I glutamine amidotransferase-like"/>
    <property type="match status" value="1"/>
</dbReference>
<dbReference type="InterPro" id="IPR002818">
    <property type="entry name" value="DJ-1/PfpI"/>
</dbReference>
<dbReference type="CDD" id="cd03138">
    <property type="entry name" value="GATase1_AraC_2"/>
    <property type="match status" value="1"/>
</dbReference>
<evidence type="ECO:0000256" key="1">
    <source>
        <dbReference type="ARBA" id="ARBA00023015"/>
    </source>
</evidence>
<dbReference type="Pfam" id="PF01965">
    <property type="entry name" value="DJ-1_PfpI"/>
    <property type="match status" value="1"/>
</dbReference>
<evidence type="ECO:0000256" key="3">
    <source>
        <dbReference type="ARBA" id="ARBA00023163"/>
    </source>
</evidence>
<dbReference type="PANTHER" id="PTHR43130">
    <property type="entry name" value="ARAC-FAMILY TRANSCRIPTIONAL REGULATOR"/>
    <property type="match status" value="1"/>
</dbReference>
<dbReference type="Proteomes" id="UP001219630">
    <property type="component" value="Chromosome"/>
</dbReference>
<keyword evidence="6" id="KW-1185">Reference proteome</keyword>
<evidence type="ECO:0000259" key="4">
    <source>
        <dbReference type="PROSITE" id="PS01124"/>
    </source>
</evidence>
<proteinExistence type="predicted"/>
<dbReference type="SMART" id="SM00342">
    <property type="entry name" value="HTH_ARAC"/>
    <property type="match status" value="1"/>
</dbReference>
<dbReference type="Gene3D" id="3.40.50.880">
    <property type="match status" value="1"/>
</dbReference>
<dbReference type="SUPFAM" id="SSF46689">
    <property type="entry name" value="Homeodomain-like"/>
    <property type="match status" value="1"/>
</dbReference>
<evidence type="ECO:0000313" key="5">
    <source>
        <dbReference type="EMBL" id="WFN57026.1"/>
    </source>
</evidence>
<reference evidence="5 6" key="1">
    <citation type="submission" date="2022-12" db="EMBL/GenBank/DDBJ databases">
        <title>Complete genome sequencing of Dickeya lacustris type strain LMG30899.</title>
        <authorList>
            <person name="Dobhal S."/>
            <person name="Arizala D."/>
            <person name="Arif M."/>
        </authorList>
    </citation>
    <scope>NUCLEOTIDE SEQUENCE [LARGE SCALE GENOMIC DNA]</scope>
    <source>
        <strain evidence="5 6">LMG30899</strain>
    </source>
</reference>
<dbReference type="Pfam" id="PF12833">
    <property type="entry name" value="HTH_18"/>
    <property type="match status" value="1"/>
</dbReference>
<dbReference type="EMBL" id="CP114280">
    <property type="protein sequence ID" value="WFN57026.1"/>
    <property type="molecule type" value="Genomic_DNA"/>
</dbReference>